<keyword evidence="1" id="KW-0472">Membrane</keyword>
<proteinExistence type="predicted"/>
<reference evidence="3" key="1">
    <citation type="submission" date="2015-07" db="EMBL/GenBank/DDBJ databases">
        <title>Draft genome sequence of the purine-degrading Gottschalkia purinilyticum DSM 1384 (formerly Clostridium purinilyticum).</title>
        <authorList>
            <person name="Poehlein A."/>
            <person name="Schiel-Bengelsdorf B."/>
            <person name="Bengelsdorf F.R."/>
            <person name="Daniel R."/>
            <person name="Duerre P."/>
        </authorList>
    </citation>
    <scope>NUCLEOTIDE SEQUENCE [LARGE SCALE GENOMIC DNA]</scope>
    <source>
        <strain evidence="3">DSM 1384</strain>
    </source>
</reference>
<sequence>MGITLVILITFLIGIVTLFPGFVINSDVLKGLGGTLIIGSLLMFLATIIILAGM</sequence>
<protein>
    <submittedName>
        <fullName evidence="2">Uncharacterized protein</fullName>
    </submittedName>
</protein>
<dbReference type="STRING" id="1503.CLPU_3c01650"/>
<evidence type="ECO:0000313" key="3">
    <source>
        <dbReference type="Proteomes" id="UP000037267"/>
    </source>
</evidence>
<accession>A0A0L0WD41</accession>
<comment type="caution">
    <text evidence="2">The sequence shown here is derived from an EMBL/GenBank/DDBJ whole genome shotgun (WGS) entry which is preliminary data.</text>
</comment>
<gene>
    <name evidence="2" type="ORF">CLPU_3c01650</name>
</gene>
<dbReference type="RefSeq" id="WP_157857701.1">
    <property type="nucleotide sequence ID" value="NZ_LGSS01000003.1"/>
</dbReference>
<keyword evidence="1" id="KW-0812">Transmembrane</keyword>
<dbReference type="Proteomes" id="UP000037267">
    <property type="component" value="Unassembled WGS sequence"/>
</dbReference>
<evidence type="ECO:0000313" key="2">
    <source>
        <dbReference type="EMBL" id="KNF09387.1"/>
    </source>
</evidence>
<evidence type="ECO:0000256" key="1">
    <source>
        <dbReference type="SAM" id="Phobius"/>
    </source>
</evidence>
<keyword evidence="3" id="KW-1185">Reference proteome</keyword>
<feature type="transmembrane region" description="Helical" evidence="1">
    <location>
        <begin position="31"/>
        <end position="52"/>
    </location>
</feature>
<dbReference type="EMBL" id="LGSS01000003">
    <property type="protein sequence ID" value="KNF09387.1"/>
    <property type="molecule type" value="Genomic_DNA"/>
</dbReference>
<dbReference type="AlphaFoldDB" id="A0A0L0WD41"/>
<keyword evidence="1" id="KW-1133">Transmembrane helix</keyword>
<organism evidence="2 3">
    <name type="scientific">Gottschalkia purinilytica</name>
    <name type="common">Clostridium purinilyticum</name>
    <dbReference type="NCBI Taxonomy" id="1503"/>
    <lineage>
        <taxon>Bacteria</taxon>
        <taxon>Bacillati</taxon>
        <taxon>Bacillota</taxon>
        <taxon>Tissierellia</taxon>
        <taxon>Tissierellales</taxon>
        <taxon>Gottschalkiaceae</taxon>
        <taxon>Gottschalkia</taxon>
    </lineage>
</organism>
<feature type="transmembrane region" description="Helical" evidence="1">
    <location>
        <begin position="6"/>
        <end position="24"/>
    </location>
</feature>
<name>A0A0L0WD41_GOTPU</name>